<accession>A0ABW3LLS8</accession>
<name>A0ABW3LLS8_9BACI</name>
<evidence type="ECO:0000256" key="1">
    <source>
        <dbReference type="ARBA" id="ARBA00006484"/>
    </source>
</evidence>
<dbReference type="Gene3D" id="3.40.50.720">
    <property type="entry name" value="NAD(P)-binding Rossmann-like Domain"/>
    <property type="match status" value="1"/>
</dbReference>
<reference evidence="3" key="1">
    <citation type="journal article" date="2019" name="Int. J. Syst. Evol. Microbiol.">
        <title>The Global Catalogue of Microorganisms (GCM) 10K type strain sequencing project: providing services to taxonomists for standard genome sequencing and annotation.</title>
        <authorList>
            <consortium name="The Broad Institute Genomics Platform"/>
            <consortium name="The Broad Institute Genome Sequencing Center for Infectious Disease"/>
            <person name="Wu L."/>
            <person name="Ma J."/>
        </authorList>
    </citation>
    <scope>NUCLEOTIDE SEQUENCE [LARGE SCALE GENOMIC DNA]</scope>
    <source>
        <strain evidence="3">CCUG 56754</strain>
    </source>
</reference>
<dbReference type="InterPro" id="IPR036291">
    <property type="entry name" value="NAD(P)-bd_dom_sf"/>
</dbReference>
<dbReference type="SUPFAM" id="SSF51735">
    <property type="entry name" value="NAD(P)-binding Rossmann-fold domains"/>
    <property type="match status" value="1"/>
</dbReference>
<protein>
    <submittedName>
        <fullName evidence="2">SDR family oxidoreductase</fullName>
    </submittedName>
</protein>
<keyword evidence="3" id="KW-1185">Reference proteome</keyword>
<organism evidence="2 3">
    <name type="scientific">Virgibacillus byunsanensis</name>
    <dbReference type="NCBI Taxonomy" id="570945"/>
    <lineage>
        <taxon>Bacteria</taxon>
        <taxon>Bacillati</taxon>
        <taxon>Bacillota</taxon>
        <taxon>Bacilli</taxon>
        <taxon>Bacillales</taxon>
        <taxon>Bacillaceae</taxon>
        <taxon>Virgibacillus</taxon>
    </lineage>
</organism>
<dbReference type="InterPro" id="IPR050259">
    <property type="entry name" value="SDR"/>
</dbReference>
<evidence type="ECO:0000313" key="3">
    <source>
        <dbReference type="Proteomes" id="UP001597040"/>
    </source>
</evidence>
<gene>
    <name evidence="2" type="ORF">ACFQ3N_13220</name>
</gene>
<comment type="caution">
    <text evidence="2">The sequence shown here is derived from an EMBL/GenBank/DDBJ whole genome shotgun (WGS) entry which is preliminary data.</text>
</comment>
<dbReference type="RefSeq" id="WP_390363007.1">
    <property type="nucleotide sequence ID" value="NZ_JBHTKJ010000035.1"/>
</dbReference>
<dbReference type="Proteomes" id="UP001597040">
    <property type="component" value="Unassembled WGS sequence"/>
</dbReference>
<dbReference type="EMBL" id="JBHTKJ010000035">
    <property type="protein sequence ID" value="MFD1039346.1"/>
    <property type="molecule type" value="Genomic_DNA"/>
</dbReference>
<dbReference type="PRINTS" id="PR00081">
    <property type="entry name" value="GDHRDH"/>
</dbReference>
<proteinExistence type="inferred from homology"/>
<dbReference type="PANTHER" id="PTHR42879">
    <property type="entry name" value="3-OXOACYL-(ACYL-CARRIER-PROTEIN) REDUCTASE"/>
    <property type="match status" value="1"/>
</dbReference>
<dbReference type="PRINTS" id="PR00080">
    <property type="entry name" value="SDRFAMILY"/>
</dbReference>
<dbReference type="InterPro" id="IPR002347">
    <property type="entry name" value="SDR_fam"/>
</dbReference>
<dbReference type="CDD" id="cd05344">
    <property type="entry name" value="BKR_like_SDR_like"/>
    <property type="match status" value="1"/>
</dbReference>
<dbReference type="PANTHER" id="PTHR42879:SF6">
    <property type="entry name" value="NADPH-DEPENDENT REDUCTASE BACG"/>
    <property type="match status" value="1"/>
</dbReference>
<evidence type="ECO:0000313" key="2">
    <source>
        <dbReference type="EMBL" id="MFD1039346.1"/>
    </source>
</evidence>
<dbReference type="Pfam" id="PF13561">
    <property type="entry name" value="adh_short_C2"/>
    <property type="match status" value="1"/>
</dbReference>
<comment type="similarity">
    <text evidence="1">Belongs to the short-chain dehydrogenases/reductases (SDR) family.</text>
</comment>
<sequence>MDLGLHGKVAFICASSKGLGKACALELSKEGAIVVISGRKEKELKEASEEIQSISKNEVGYVVCDLTKKEDIENAIKYTVDKYQKIDILINNAGGPPSGSFEQMDDENWYKSFELNLLSYVRTIREVLPFMKEQNSGKIINLASSSIKQPIPGLLLSNTFRTGIVGLSKTLANEFAEHNILVNTVAPGRVATDRVRSLDQIKADKLGISIDEVQKQSKGNIPLRRYGQPEEFGSVVAFIASDVCSYVTGSSVIIDGGLIKAI</sequence>